<dbReference type="InParanoid" id="A0A1S3H1W1"/>
<dbReference type="OMA" id="CSWDYSD"/>
<evidence type="ECO:0000256" key="2">
    <source>
        <dbReference type="ARBA" id="ARBA00006371"/>
    </source>
</evidence>
<dbReference type="AlphaFoldDB" id="A0A1S3H1W1"/>
<keyword evidence="8" id="KW-1185">Reference proteome</keyword>
<dbReference type="InterPro" id="IPR010540">
    <property type="entry name" value="CmpB_TMEM229"/>
</dbReference>
<dbReference type="GeneID" id="106151334"/>
<feature type="region of interest" description="Disordered" evidence="6">
    <location>
        <begin position="166"/>
        <end position="193"/>
    </location>
</feature>
<reference evidence="9" key="1">
    <citation type="submission" date="2025-08" db="UniProtKB">
        <authorList>
            <consortium name="RefSeq"/>
        </authorList>
    </citation>
    <scope>IDENTIFICATION</scope>
    <source>
        <tissue evidence="9">Gonads</tissue>
    </source>
</reference>
<evidence type="ECO:0000256" key="5">
    <source>
        <dbReference type="ARBA" id="ARBA00023136"/>
    </source>
</evidence>
<dbReference type="PANTHER" id="PTHR31746">
    <property type="entry name" value="TRANSMEMBRANE PROTEIN 229 FAMILY MEMBER"/>
    <property type="match status" value="1"/>
</dbReference>
<protein>
    <submittedName>
        <fullName evidence="9">Transmembrane protein 229A</fullName>
    </submittedName>
</protein>
<proteinExistence type="inferred from homology"/>
<dbReference type="PANTHER" id="PTHR31746:SF2">
    <property type="entry name" value="TRANSMEMBRANE PROTEIN 229A"/>
    <property type="match status" value="1"/>
</dbReference>
<dbReference type="RefSeq" id="XP_013380008.1">
    <property type="nucleotide sequence ID" value="XM_013524554.1"/>
</dbReference>
<evidence type="ECO:0000256" key="4">
    <source>
        <dbReference type="ARBA" id="ARBA00022989"/>
    </source>
</evidence>
<name>A0A1S3H1W1_LINAN</name>
<evidence type="ECO:0000256" key="7">
    <source>
        <dbReference type="SAM" id="Phobius"/>
    </source>
</evidence>
<evidence type="ECO:0000313" key="8">
    <source>
        <dbReference type="Proteomes" id="UP000085678"/>
    </source>
</evidence>
<evidence type="ECO:0000256" key="6">
    <source>
        <dbReference type="SAM" id="MobiDB-lite"/>
    </source>
</evidence>
<evidence type="ECO:0000256" key="3">
    <source>
        <dbReference type="ARBA" id="ARBA00022692"/>
    </source>
</evidence>
<dbReference type="Pfam" id="PF06541">
    <property type="entry name" value="ABC_trans_CmpB"/>
    <property type="match status" value="1"/>
</dbReference>
<dbReference type="KEGG" id="lak:106151334"/>
<keyword evidence="5 7" id="KW-0472">Membrane</keyword>
<comment type="similarity">
    <text evidence="2">Belongs to the TMEM229 family.</text>
</comment>
<keyword evidence="4 7" id="KW-1133">Transmembrane helix</keyword>
<keyword evidence="3 7" id="KW-0812">Transmembrane</keyword>
<evidence type="ECO:0000256" key="1">
    <source>
        <dbReference type="ARBA" id="ARBA00004141"/>
    </source>
</evidence>
<feature type="transmembrane region" description="Helical" evidence="7">
    <location>
        <begin position="21"/>
        <end position="41"/>
    </location>
</feature>
<dbReference type="Proteomes" id="UP000085678">
    <property type="component" value="Unplaced"/>
</dbReference>
<evidence type="ECO:0000313" key="9">
    <source>
        <dbReference type="RefSeq" id="XP_013380008.1"/>
    </source>
</evidence>
<gene>
    <name evidence="9" type="primary">LOC106151334</name>
</gene>
<comment type="subcellular location">
    <subcellularLocation>
        <location evidence="1">Membrane</location>
        <topology evidence="1">Multi-pass membrane protein</topology>
    </subcellularLocation>
</comment>
<dbReference type="OrthoDB" id="5946847at2759"/>
<feature type="transmembrane region" description="Helical" evidence="7">
    <location>
        <begin position="53"/>
        <end position="74"/>
    </location>
</feature>
<accession>A0A1S3H1W1</accession>
<sequence>MTVARARGECKPLPGWLRFCFYGMHGFLDEIVFTSLFDFYHTKDWSLKGHSSIYSFFIYGLCSFLVEHLYKWLYYKHGVPRYVRIPIYIAITYSWEFTTGFILRQFDACPWDYTHYDYDFMGLITLEYAPGWLLLAYWQDVVAEFLINLRISCTCFPAGDVASAEEMSGEIEPEDKPQKRLKSHIKSSVKSSG</sequence>
<organism evidence="8 9">
    <name type="scientific">Lingula anatina</name>
    <name type="common">Brachiopod</name>
    <name type="synonym">Lingula unguis</name>
    <dbReference type="NCBI Taxonomy" id="7574"/>
    <lineage>
        <taxon>Eukaryota</taxon>
        <taxon>Metazoa</taxon>
        <taxon>Spiralia</taxon>
        <taxon>Lophotrochozoa</taxon>
        <taxon>Brachiopoda</taxon>
        <taxon>Linguliformea</taxon>
        <taxon>Lingulata</taxon>
        <taxon>Lingulida</taxon>
        <taxon>Linguloidea</taxon>
        <taxon>Lingulidae</taxon>
        <taxon>Lingula</taxon>
    </lineage>
</organism>
<dbReference type="GO" id="GO:0016020">
    <property type="term" value="C:membrane"/>
    <property type="evidence" value="ECO:0007669"/>
    <property type="project" value="UniProtKB-SubCell"/>
</dbReference>